<dbReference type="Proteomes" id="UP000051952">
    <property type="component" value="Unassembled WGS sequence"/>
</dbReference>
<dbReference type="InterPro" id="IPR039715">
    <property type="entry name" value="ZCCHC10"/>
</dbReference>
<dbReference type="OMA" id="AYMGTCR"/>
<feature type="compositionally biased region" description="Low complexity" evidence="1">
    <location>
        <begin position="435"/>
        <end position="445"/>
    </location>
</feature>
<name>A0A0S4J3U6_BODSA</name>
<organism evidence="3 4">
    <name type="scientific">Bodo saltans</name>
    <name type="common">Flagellated protozoan</name>
    <dbReference type="NCBI Taxonomy" id="75058"/>
    <lineage>
        <taxon>Eukaryota</taxon>
        <taxon>Discoba</taxon>
        <taxon>Euglenozoa</taxon>
        <taxon>Kinetoplastea</taxon>
        <taxon>Metakinetoplastina</taxon>
        <taxon>Eubodonida</taxon>
        <taxon>Bodonidae</taxon>
        <taxon>Bodo</taxon>
    </lineage>
</organism>
<dbReference type="PANTHER" id="PTHR13491">
    <property type="entry name" value="ZCCHC10 PROTEIN"/>
    <property type="match status" value="1"/>
</dbReference>
<dbReference type="OrthoDB" id="242958at2759"/>
<dbReference type="Pfam" id="PF25339">
    <property type="entry name" value="C2_C2CD3_N"/>
    <property type="match status" value="1"/>
</dbReference>
<gene>
    <name evidence="3" type="ORF">BSAL_86310</name>
</gene>
<feature type="compositionally biased region" description="Basic residues" evidence="1">
    <location>
        <begin position="771"/>
        <end position="793"/>
    </location>
</feature>
<dbReference type="AlphaFoldDB" id="A0A0S4J3U6"/>
<evidence type="ECO:0000313" key="3">
    <source>
        <dbReference type="EMBL" id="CUG80088.1"/>
    </source>
</evidence>
<dbReference type="EMBL" id="CYKH01001045">
    <property type="protein sequence ID" value="CUG80088.1"/>
    <property type="molecule type" value="Genomic_DNA"/>
</dbReference>
<evidence type="ECO:0000313" key="4">
    <source>
        <dbReference type="Proteomes" id="UP000051952"/>
    </source>
</evidence>
<sequence>MKVHYGASIPPGLTAPTRGELLIRVERLILQDELIAPLQPAGAPLIPIDHCAIQFAFWGMDAATNSSSSSSSPSSSSSSSTHLATCVPATDAHTDRGVQRVVFPVKTLEPQLVQYFQHMHNSAFRGVQLRVTVPPQFSGKKVHIPVGIAIVNVSGVTATSPIQGWFHVMHHEKENECIGRVKVSISLNMFATPRAAAEEEQRTAKPKLSNPVDATSHLTTTAEEATLEMVTIESTANSNKHHTIDVIGSSSSNNTTSAVAPAARHVTFARPAAAAPPQQSSAALSDVSHKDNLQSITTAQYSSSSNVTNFHANPHSLFSEVEAHQQQRGQQHREQHATTSSSTIVSGSSGDAQIRSWFERGVALRNRMTQACSGGSIGSNDIIARSSLPSLTFETFSSSSAIPLRAVPQISGAEHLLVAQGGMMRAGVGGGDLNDSTTTTTSSSSSDDDEKVGLDDVSVSSDSDAQQHHPRRPTTKASASGGPAPATACAAVATTSIACDSTLELSLRNIGFASGPIPRPEVPPQYRHVASSLLPQLPHHLCELRFALRWSRDVVLADPTLLSASDATERDASSVAGLSSFVHVLPFPPGQEDRCITLHVPRVLSYTTQSKLVLECVHVISAEAPLRDRFPVSSISTAAGGGELSFDVDRMHREHLQAQHDQNRSSVHRVVIAEVVVGVCVIDLCARTEKRCGFHDPLTGSTHVWADCSLELRPTTSTMAYYNNHHHPNNNNIHAFTTGPGEEVAFAADSYLDERVTTVKGNTFKHFDPTKKKKKKKKKQRNALSKHRPRGHYHQSTSGDEDSYDSSSDSNASLNSSSSCTGTTDDSTDHIATHRRHHREEGAAPRVVIYTSPSSHEKTGATTTTETTVTIRHEPTQQRSSFTSASLVLTPPHSNATAGAGGSSSVPPCTRFHLSILEAKGLPLVCAQLQHGVELDIAQDSSYCPPRTFVNLEDILELRKSKLASSTAAVLPNVDLLCSTHPRALPIRESWYVEAAVQGEGTRSHPQAQGSTAPRFAFECIVALPTTTTTTDHSGGGGSHSVSPLPLCELAGSLEIGLYHVADTLDLSRHEGNRQQQESEEAAEQRLWNASRPMGRVVVDLSPLRYLTHTDGWHRVVSTGDVLETVIGFVRVGVRTL</sequence>
<dbReference type="PANTHER" id="PTHR13491:SF0">
    <property type="entry name" value="ZINC FINGER CCHC DOMAIN-CONTAINING PROTEIN 10"/>
    <property type="match status" value="1"/>
</dbReference>
<feature type="compositionally biased region" description="Low complexity" evidence="1">
    <location>
        <begin position="455"/>
        <end position="464"/>
    </location>
</feature>
<feature type="domain" description="C2CD3 N-terminal C2" evidence="2">
    <location>
        <begin position="7"/>
        <end position="189"/>
    </location>
</feature>
<protein>
    <recommendedName>
        <fullName evidence="2">C2CD3 N-terminal C2 domain-containing protein</fullName>
    </recommendedName>
</protein>
<feature type="compositionally biased region" description="Low complexity" evidence="1">
    <location>
        <begin position="805"/>
        <end position="825"/>
    </location>
</feature>
<keyword evidence="4" id="KW-1185">Reference proteome</keyword>
<dbReference type="VEuPathDB" id="TriTrypDB:BSAL_86310"/>
<feature type="compositionally biased region" description="Basic and acidic residues" evidence="1">
    <location>
        <begin position="321"/>
        <end position="336"/>
    </location>
</feature>
<feature type="compositionally biased region" description="Low complexity" evidence="1">
    <location>
        <begin position="860"/>
        <end position="870"/>
    </location>
</feature>
<evidence type="ECO:0000256" key="1">
    <source>
        <dbReference type="SAM" id="MobiDB-lite"/>
    </source>
</evidence>
<evidence type="ECO:0000259" key="2">
    <source>
        <dbReference type="Pfam" id="PF25339"/>
    </source>
</evidence>
<dbReference type="InterPro" id="IPR057537">
    <property type="entry name" value="C2_C2CD3_N"/>
</dbReference>
<accession>A0A0S4J3U6</accession>
<feature type="compositionally biased region" description="Low complexity" evidence="1">
    <location>
        <begin position="337"/>
        <end position="348"/>
    </location>
</feature>
<feature type="region of interest" description="Disordered" evidence="1">
    <location>
        <begin position="427"/>
        <end position="485"/>
    </location>
</feature>
<feature type="region of interest" description="Disordered" evidence="1">
    <location>
        <begin position="321"/>
        <end position="348"/>
    </location>
</feature>
<proteinExistence type="predicted"/>
<feature type="region of interest" description="Disordered" evidence="1">
    <location>
        <begin position="763"/>
        <end position="884"/>
    </location>
</feature>
<reference evidence="4" key="1">
    <citation type="submission" date="2015-09" db="EMBL/GenBank/DDBJ databases">
        <authorList>
            <consortium name="Pathogen Informatics"/>
        </authorList>
    </citation>
    <scope>NUCLEOTIDE SEQUENCE [LARGE SCALE GENOMIC DNA]</scope>
    <source>
        <strain evidence="4">Lake Konstanz</strain>
    </source>
</reference>